<protein>
    <submittedName>
        <fullName evidence="2">Type I-E CRISPR-associated endoribonuclease Cas2</fullName>
    </submittedName>
</protein>
<sequence>MGSMVVISTTAVPDRVRGALSRWMIEPDTGLYVGTMNARVRERLWAAVSESVGDGAAVCLHTVDNEQGYVVLTAGERRRRVVDFDGLQLVRFTAPVEEEDPAWLAEAPEGLGGAEEPEGPEVSEGPGTPGVPEEDGG</sequence>
<keyword evidence="3" id="KW-1185">Reference proteome</keyword>
<accession>A0ABX8BIX1</accession>
<evidence type="ECO:0000256" key="1">
    <source>
        <dbReference type="SAM" id="MobiDB-lite"/>
    </source>
</evidence>
<reference evidence="2 3" key="1">
    <citation type="submission" date="2021-05" db="EMBL/GenBank/DDBJ databases">
        <title>Direct Submission.</title>
        <authorList>
            <person name="Li K."/>
            <person name="Gao J."/>
        </authorList>
    </citation>
    <scope>NUCLEOTIDE SEQUENCE [LARGE SCALE GENOMIC DNA]</scope>
    <source>
        <strain evidence="2 3">Mg02</strain>
    </source>
</reference>
<gene>
    <name evidence="2" type="primary">cas2e</name>
    <name evidence="2" type="ORF">KGD84_20720</name>
</gene>
<dbReference type="InterPro" id="IPR010152">
    <property type="entry name" value="CRISPR-assoc_prot_Cas2_sub"/>
</dbReference>
<dbReference type="Gene3D" id="3.30.70.240">
    <property type="match status" value="1"/>
</dbReference>
<proteinExistence type="predicted"/>
<dbReference type="Pfam" id="PF09707">
    <property type="entry name" value="Cas_Cas2CT1978"/>
    <property type="match status" value="1"/>
</dbReference>
<dbReference type="NCBIfam" id="TIGR01873">
    <property type="entry name" value="cas_CT1978"/>
    <property type="match status" value="1"/>
</dbReference>
<name>A0ABX8BIX1_9ACTN</name>
<dbReference type="CDD" id="cd09755">
    <property type="entry name" value="Cas2_I-E"/>
    <property type="match status" value="1"/>
</dbReference>
<dbReference type="Proteomes" id="UP000676079">
    <property type="component" value="Chromosome"/>
</dbReference>
<feature type="region of interest" description="Disordered" evidence="1">
    <location>
        <begin position="98"/>
        <end position="137"/>
    </location>
</feature>
<evidence type="ECO:0000313" key="3">
    <source>
        <dbReference type="Proteomes" id="UP000676079"/>
    </source>
</evidence>
<dbReference type="EMBL" id="CP074133">
    <property type="protein sequence ID" value="QUX20886.1"/>
    <property type="molecule type" value="Genomic_DNA"/>
</dbReference>
<evidence type="ECO:0000313" key="2">
    <source>
        <dbReference type="EMBL" id="QUX20886.1"/>
    </source>
</evidence>
<organism evidence="2 3">
    <name type="scientific">Nocardiopsis changdeensis</name>
    <dbReference type="NCBI Taxonomy" id="2831969"/>
    <lineage>
        <taxon>Bacteria</taxon>
        <taxon>Bacillati</taxon>
        <taxon>Actinomycetota</taxon>
        <taxon>Actinomycetes</taxon>
        <taxon>Streptosporangiales</taxon>
        <taxon>Nocardiopsidaceae</taxon>
        <taxon>Nocardiopsis</taxon>
    </lineage>
</organism>
<dbReference type="RefSeq" id="WP_220562083.1">
    <property type="nucleotide sequence ID" value="NZ_CP074133.1"/>
</dbReference>